<evidence type="ECO:0000256" key="1">
    <source>
        <dbReference type="SAM" id="Coils"/>
    </source>
</evidence>
<dbReference type="InterPro" id="IPR015410">
    <property type="entry name" value="DUF1985"/>
</dbReference>
<dbReference type="OrthoDB" id="1112124at2759"/>
<dbReference type="AlphaFoldDB" id="A0A9W3CGG1"/>
<keyword evidence="5" id="KW-1185">Reference proteome</keyword>
<proteinExistence type="predicted"/>
<name>A0A9W3CGG1_RAPSA</name>
<feature type="coiled-coil region" evidence="1">
    <location>
        <begin position="626"/>
        <end position="670"/>
    </location>
</feature>
<reference evidence="5" key="1">
    <citation type="journal article" date="2019" name="Database">
        <title>The radish genome database (RadishGD): an integrated information resource for radish genomics.</title>
        <authorList>
            <person name="Yu H.J."/>
            <person name="Baek S."/>
            <person name="Lee Y.J."/>
            <person name="Cho A."/>
            <person name="Mun J.H."/>
        </authorList>
    </citation>
    <scope>NUCLEOTIDE SEQUENCE [LARGE SCALE GENOMIC DNA]</scope>
    <source>
        <strain evidence="5">cv. WK10039</strain>
    </source>
</reference>
<dbReference type="InterPro" id="IPR005048">
    <property type="entry name" value="DUF287"/>
</dbReference>
<gene>
    <name evidence="6" type="primary">LOC130500023</name>
</gene>
<feature type="region of interest" description="Disordered" evidence="2">
    <location>
        <begin position="696"/>
        <end position="785"/>
    </location>
</feature>
<dbReference type="RefSeq" id="XP_056850690.1">
    <property type="nucleotide sequence ID" value="XM_056994710.1"/>
</dbReference>
<evidence type="ECO:0000259" key="3">
    <source>
        <dbReference type="Pfam" id="PF03384"/>
    </source>
</evidence>
<evidence type="ECO:0000313" key="6">
    <source>
        <dbReference type="RefSeq" id="XP_056850690.1"/>
    </source>
</evidence>
<feature type="compositionally biased region" description="Basic and acidic residues" evidence="2">
    <location>
        <begin position="23"/>
        <end position="63"/>
    </location>
</feature>
<dbReference type="Pfam" id="PF09331">
    <property type="entry name" value="DUF1985"/>
    <property type="match status" value="1"/>
</dbReference>
<feature type="region of interest" description="Disordered" evidence="2">
    <location>
        <begin position="550"/>
        <end position="597"/>
    </location>
</feature>
<feature type="compositionally biased region" description="Basic and acidic residues" evidence="2">
    <location>
        <begin position="554"/>
        <end position="569"/>
    </location>
</feature>
<dbReference type="PANTHER" id="PTHR48449:SF1">
    <property type="entry name" value="DUF1985 DOMAIN-CONTAINING PROTEIN"/>
    <property type="match status" value="1"/>
</dbReference>
<feature type="compositionally biased region" description="Basic residues" evidence="2">
    <location>
        <begin position="1"/>
        <end position="22"/>
    </location>
</feature>
<dbReference type="Proteomes" id="UP000504610">
    <property type="component" value="Chromosome 9"/>
</dbReference>
<feature type="region of interest" description="Disordered" evidence="2">
    <location>
        <begin position="1"/>
        <end position="74"/>
    </location>
</feature>
<keyword evidence="1" id="KW-0175">Coiled coil</keyword>
<evidence type="ECO:0000256" key="2">
    <source>
        <dbReference type="SAM" id="MobiDB-lite"/>
    </source>
</evidence>
<dbReference type="KEGG" id="rsz:130500023"/>
<dbReference type="Pfam" id="PF03384">
    <property type="entry name" value="DUF287"/>
    <property type="match status" value="1"/>
</dbReference>
<feature type="compositionally biased region" description="Basic residues" evidence="2">
    <location>
        <begin position="717"/>
        <end position="737"/>
    </location>
</feature>
<accession>A0A9W3CGG1</accession>
<evidence type="ECO:0000259" key="4">
    <source>
        <dbReference type="Pfam" id="PF09331"/>
    </source>
</evidence>
<dbReference type="PANTHER" id="PTHR48449">
    <property type="entry name" value="DUF1985 DOMAIN-CONTAINING PROTEIN"/>
    <property type="match status" value="1"/>
</dbReference>
<protein>
    <submittedName>
        <fullName evidence="6">Uncharacterized protein At3g43530-like</fullName>
    </submittedName>
</protein>
<feature type="compositionally biased region" description="Acidic residues" evidence="2">
    <location>
        <begin position="570"/>
        <end position="585"/>
    </location>
</feature>
<feature type="domain" description="DUF1985" evidence="4">
    <location>
        <begin position="152"/>
        <end position="278"/>
    </location>
</feature>
<feature type="domain" description="DUF287" evidence="3">
    <location>
        <begin position="361"/>
        <end position="412"/>
    </location>
</feature>
<evidence type="ECO:0000313" key="5">
    <source>
        <dbReference type="Proteomes" id="UP000504610"/>
    </source>
</evidence>
<organism evidence="5 6">
    <name type="scientific">Raphanus sativus</name>
    <name type="common">Radish</name>
    <name type="synonym">Raphanus raphanistrum var. sativus</name>
    <dbReference type="NCBI Taxonomy" id="3726"/>
    <lineage>
        <taxon>Eukaryota</taxon>
        <taxon>Viridiplantae</taxon>
        <taxon>Streptophyta</taxon>
        <taxon>Embryophyta</taxon>
        <taxon>Tracheophyta</taxon>
        <taxon>Spermatophyta</taxon>
        <taxon>Magnoliopsida</taxon>
        <taxon>eudicotyledons</taxon>
        <taxon>Gunneridae</taxon>
        <taxon>Pentapetalae</taxon>
        <taxon>rosids</taxon>
        <taxon>malvids</taxon>
        <taxon>Brassicales</taxon>
        <taxon>Brassicaceae</taxon>
        <taxon>Brassiceae</taxon>
        <taxon>Raphanus</taxon>
    </lineage>
</organism>
<reference evidence="6" key="2">
    <citation type="submission" date="2025-08" db="UniProtKB">
        <authorList>
            <consortium name="RefSeq"/>
        </authorList>
    </citation>
    <scope>IDENTIFICATION</scope>
    <source>
        <tissue evidence="6">Leaf</tissue>
    </source>
</reference>
<feature type="compositionally biased region" description="Polar residues" evidence="2">
    <location>
        <begin position="745"/>
        <end position="769"/>
    </location>
</feature>
<sequence>MAGRGRGGKQKTKQRKSTKRKNAPVEEQHVEELSTRNGSDDQSAHGNESDHLSAHAHETDHESASSQECQPLPPDELYFKNTEYTKTCKIQSKCYVSNTVGIIKKLEPENDSPELKWFENHPQFRHFFHMPDEQNLRLLGMWTLLLRTIPVPEGEDTAWFAVNGVPIRYSLREHALISGLDCRDYPDEYEKLGSFAFVDRHFDSHKEITMESVKEKMLSMSPCGDRLRMAVLYFLGTVIRAKGRWNAAFDSFILRVVNNVEICKTFPWGRLTFDDTIGSLNYVMKKLKGKPKNNVNFPGFIVPLEVLAFECIPALNAEFRERVAGCMSNCPRMCKSRFQNNSMKGYPLSDLYDVIGETKVITSVLVPTVDEQTLLASIMEWEPDYENEEGLSNLWSTWLTVKEKPIFWQELYELDVAAREFPKKKDKRKVNEEASSSSHGLDGLEDVLKGVEERLMSVLMEVCVKVETMDQRLGVVEKSHVVLKRRSLRMKAMEKRLAVMEKDQYHLKKRARKQKEMEERLDGVEKEMKRKENENNDGFYQTMDYDWNGGSYDRNGKESQEKAKKKEKEIEEEVETEGQVEETESEEKTSTPPLGRTKANAARRLVLVSPDQWIANLCWDAEQMVAEEADKRVEEEVAAVVEEEAEKVVAEEAENVVEEEAEKVVAEEAENVVEEEPKIYTDEEKQGWILTICKTSDGIPAVDKTDGTEGAPTPTGVKHRPKAMAVRKHAPNLRGRPRKDAQPKKFTTPQPTKRTRARSQWVSSPYTEGNTDEIEGRKKKPRTEA</sequence>
<dbReference type="GeneID" id="130500023"/>